<dbReference type="Pfam" id="PF19358">
    <property type="entry name" value="DUF5935"/>
    <property type="match status" value="1"/>
</dbReference>
<dbReference type="EMBL" id="AFHG01000059">
    <property type="protein sequence ID" value="EGK69799.1"/>
    <property type="molecule type" value="Genomic_DNA"/>
</dbReference>
<feature type="transmembrane region" description="Helical" evidence="5">
    <location>
        <begin position="318"/>
        <end position="338"/>
    </location>
</feature>
<feature type="transmembrane region" description="Helical" evidence="5">
    <location>
        <begin position="227"/>
        <end position="246"/>
    </location>
</feature>
<reference evidence="8 9" key="1">
    <citation type="journal article" date="2011" name="J. Bacteriol.">
        <title>Genome sequence of Methyloversatilis universalis FAM5T, a methylotrophic representative of the order Rhodocyclales.</title>
        <authorList>
            <person name="Kittichotirat W."/>
            <person name="Good N.M."/>
            <person name="Hall R."/>
            <person name="Bringel F."/>
            <person name="Lajus A."/>
            <person name="Medigue C."/>
            <person name="Smalley N.E."/>
            <person name="Beck D."/>
            <person name="Bumgarner R."/>
            <person name="Vuilleumier S."/>
            <person name="Kalyuzhnaya M.G."/>
        </authorList>
    </citation>
    <scope>NUCLEOTIDE SEQUENCE [LARGE SCALE GENOMIC DNA]</scope>
    <source>
        <strain evidence="9">ATCC BAA-1314 / JCM 13912 / FAM5</strain>
    </source>
</reference>
<evidence type="ECO:0000313" key="9">
    <source>
        <dbReference type="Proteomes" id="UP000005019"/>
    </source>
</evidence>
<dbReference type="PANTHER" id="PTHR37422:SF21">
    <property type="entry name" value="EXOQ-LIKE PROTEIN"/>
    <property type="match status" value="1"/>
</dbReference>
<feature type="transmembrane region" description="Helical" evidence="5">
    <location>
        <begin position="64"/>
        <end position="83"/>
    </location>
</feature>
<feature type="domain" description="O-antigen ligase-related" evidence="6">
    <location>
        <begin position="191"/>
        <end position="325"/>
    </location>
</feature>
<comment type="subcellular location">
    <subcellularLocation>
        <location evidence="1">Membrane</location>
        <topology evidence="1">Multi-pass membrane protein</topology>
    </subcellularLocation>
</comment>
<dbReference type="InterPro" id="IPR051533">
    <property type="entry name" value="WaaL-like"/>
</dbReference>
<keyword evidence="9" id="KW-1185">Reference proteome</keyword>
<keyword evidence="2 5" id="KW-0812">Transmembrane</keyword>
<evidence type="ECO:0000256" key="5">
    <source>
        <dbReference type="SAM" id="Phobius"/>
    </source>
</evidence>
<organism evidence="8 9">
    <name type="scientific">Methyloversatilis universalis (strain ATCC BAA-1314 / DSM 25237 / JCM 13912 / CCUG 52030 / FAM5)</name>
    <dbReference type="NCBI Taxonomy" id="1000565"/>
    <lineage>
        <taxon>Bacteria</taxon>
        <taxon>Pseudomonadati</taxon>
        <taxon>Pseudomonadota</taxon>
        <taxon>Betaproteobacteria</taxon>
        <taxon>Nitrosomonadales</taxon>
        <taxon>Sterolibacteriaceae</taxon>
        <taxon>Methyloversatilis</taxon>
    </lineage>
</organism>
<protein>
    <recommendedName>
        <fullName evidence="10">O-antigen polymerase</fullName>
    </recommendedName>
</protein>
<feature type="domain" description="DUF5935" evidence="7">
    <location>
        <begin position="4"/>
        <end position="142"/>
    </location>
</feature>
<dbReference type="InterPro" id="IPR007016">
    <property type="entry name" value="O-antigen_ligase-rel_domated"/>
</dbReference>
<feature type="transmembrane region" description="Helical" evidence="5">
    <location>
        <begin position="95"/>
        <end position="111"/>
    </location>
</feature>
<name>F5RHG7_METUF</name>
<dbReference type="PANTHER" id="PTHR37422">
    <property type="entry name" value="TEICHURONIC ACID BIOSYNTHESIS PROTEIN TUAE"/>
    <property type="match status" value="1"/>
</dbReference>
<dbReference type="NCBIfam" id="TIGR03097">
    <property type="entry name" value="PEP_O_lig_1"/>
    <property type="match status" value="1"/>
</dbReference>
<dbReference type="GO" id="GO:0016020">
    <property type="term" value="C:membrane"/>
    <property type="evidence" value="ECO:0007669"/>
    <property type="project" value="UniProtKB-SubCell"/>
</dbReference>
<proteinExistence type="predicted"/>
<dbReference type="Pfam" id="PF04932">
    <property type="entry name" value="Wzy_C"/>
    <property type="match status" value="1"/>
</dbReference>
<dbReference type="STRING" id="1000565.METUNv1_03764"/>
<dbReference type="eggNOG" id="COG3307">
    <property type="taxonomic scope" value="Bacteria"/>
</dbReference>
<evidence type="ECO:0000256" key="4">
    <source>
        <dbReference type="ARBA" id="ARBA00023136"/>
    </source>
</evidence>
<dbReference type="Proteomes" id="UP000005019">
    <property type="component" value="Unassembled WGS sequence"/>
</dbReference>
<evidence type="ECO:0000313" key="8">
    <source>
        <dbReference type="EMBL" id="EGK69799.1"/>
    </source>
</evidence>
<dbReference type="AlphaFoldDB" id="F5RHG7"/>
<dbReference type="InterPro" id="IPR045979">
    <property type="entry name" value="DUF5935"/>
</dbReference>
<comment type="caution">
    <text evidence="8">The sequence shown here is derived from an EMBL/GenBank/DDBJ whole genome shotgun (WGS) entry which is preliminary data.</text>
</comment>
<evidence type="ECO:0000256" key="2">
    <source>
        <dbReference type="ARBA" id="ARBA00022692"/>
    </source>
</evidence>
<feature type="transmembrane region" description="Helical" evidence="5">
    <location>
        <begin position="116"/>
        <end position="137"/>
    </location>
</feature>
<evidence type="ECO:0008006" key="10">
    <source>
        <dbReference type="Google" id="ProtNLM"/>
    </source>
</evidence>
<feature type="transmembrane region" description="Helical" evidence="5">
    <location>
        <begin position="33"/>
        <end position="52"/>
    </location>
</feature>
<keyword evidence="3 5" id="KW-1133">Transmembrane helix</keyword>
<dbReference type="InterPro" id="IPR017528">
    <property type="entry name" value="CHP03097O-antigen_lig-rel"/>
</dbReference>
<gene>
    <name evidence="8" type="ORF">METUNv1_03764</name>
</gene>
<sequence>MLPFVLRFPWVGIILFTWISLMNPHRMAYGFSLRFPFAMIVALTTLVALLFSKEIKKIIWTRETVTLLLFVIWMCITTAFAMYPDYAVVQLDKVLKIQLMIFVALILMRSFDRIEALVCMCAASIGFYGLKGGIFTISKGGVHRVQGPPGTFIEGNNELGLAMAMTVPLLFFVRSRVANPTLKLLMTTWTVLTAFAAIGTQSRGALLGMSAMALFVWINSRRKLMSGIIVVVTGACIAALMPEAWYERMGTIKTHDEDASARGRVNAWWTSFNMAKDRLMGGGFECWQSPTFALYAPDPDNVRDVHSVTFEVLGEHGFIGLALFLTLGLMTWFSAGWAARQARKMPDIHWVADMMRMVQVSLIAYAVAGQFLGMAYYDYYYMLVVAVIATSWLIRKRLAGMSDEEWARTKPAGLLENGRLVIPWLKKKRPAGAMPHG</sequence>
<feature type="transmembrane region" description="Helical" evidence="5">
    <location>
        <begin position="5"/>
        <end position="21"/>
    </location>
</feature>
<evidence type="ECO:0000256" key="1">
    <source>
        <dbReference type="ARBA" id="ARBA00004141"/>
    </source>
</evidence>
<evidence type="ECO:0000256" key="3">
    <source>
        <dbReference type="ARBA" id="ARBA00022989"/>
    </source>
</evidence>
<evidence type="ECO:0000259" key="7">
    <source>
        <dbReference type="Pfam" id="PF19358"/>
    </source>
</evidence>
<accession>F5RHG7</accession>
<evidence type="ECO:0000259" key="6">
    <source>
        <dbReference type="Pfam" id="PF04932"/>
    </source>
</evidence>
<feature type="transmembrane region" description="Helical" evidence="5">
    <location>
        <begin position="204"/>
        <end position="220"/>
    </location>
</feature>
<keyword evidence="4 5" id="KW-0472">Membrane</keyword>